<dbReference type="RefSeq" id="WP_168629786.1">
    <property type="nucleotide sequence ID" value="NZ_BONL01000004.1"/>
</dbReference>
<keyword evidence="2 3" id="KW-0119">Carbohydrate metabolism</keyword>
<name>A0A7X6QYY6_9CELL</name>
<dbReference type="GO" id="GO:0006046">
    <property type="term" value="P:N-acetylglucosamine catabolic process"/>
    <property type="evidence" value="ECO:0007669"/>
    <property type="project" value="UniProtKB-UniRule"/>
</dbReference>
<organism evidence="5 6">
    <name type="scientific">Cellulomonas denverensis</name>
    <dbReference type="NCBI Taxonomy" id="264297"/>
    <lineage>
        <taxon>Bacteria</taxon>
        <taxon>Bacillati</taxon>
        <taxon>Actinomycetota</taxon>
        <taxon>Actinomycetes</taxon>
        <taxon>Micrococcales</taxon>
        <taxon>Cellulomonadaceae</taxon>
        <taxon>Cellulomonas</taxon>
    </lineage>
</organism>
<feature type="site" description="Part of the allosteric site" evidence="3">
    <location>
        <position position="159"/>
    </location>
</feature>
<comment type="caution">
    <text evidence="3">Lacks conserved residue(s) required for the propagation of feature annotation.</text>
</comment>
<feature type="domain" description="Glucosamine/galactosamine-6-phosphate isomerase" evidence="4">
    <location>
        <begin position="10"/>
        <end position="229"/>
    </location>
</feature>
<feature type="active site" description="For ring-opening step" evidence="3">
    <location>
        <position position="139"/>
    </location>
</feature>
<evidence type="ECO:0000313" key="5">
    <source>
        <dbReference type="EMBL" id="NKY22674.1"/>
    </source>
</evidence>
<gene>
    <name evidence="3 5" type="primary">nagB</name>
    <name evidence="5" type="ORF">HGA03_08340</name>
</gene>
<dbReference type="Proteomes" id="UP000581206">
    <property type="component" value="Unassembled WGS sequence"/>
</dbReference>
<keyword evidence="3" id="KW-0021">Allosteric enzyme</keyword>
<feature type="active site" description="For ring-opening step" evidence="3">
    <location>
        <position position="146"/>
    </location>
</feature>
<proteinExistence type="inferred from homology"/>
<sequence length="263" mass="28213">MEVIIAPAPQLARLAADAVERVVRPGEVNGHRPVIGLATGSSPLAVYDELVRRHTEEGLSFAGVTAFMLDEYVGLPADHPERYRNVIEKEIASRIDIDPADVHGPDGLAEDIPAACAAYEQAILDAGGVDVQILGIGTDGHIAFNEPGSSLASRTRIKTLTRQTREDNARFFGGDIDQVPQHCLTQGLATIMSARHLVLLATGKGKAEAVHQLTEGPVSAMWPATILQHHPHVTVLVDDAAAGRLQLASYYREAFSGKPAWQN</sequence>
<dbReference type="Gene3D" id="3.40.50.1360">
    <property type="match status" value="1"/>
</dbReference>
<evidence type="ECO:0000256" key="1">
    <source>
        <dbReference type="ARBA" id="ARBA00022801"/>
    </source>
</evidence>
<feature type="site" description="Part of the allosteric site" evidence="3">
    <location>
        <position position="149"/>
    </location>
</feature>
<feature type="site" description="Part of the allosteric site" evidence="3">
    <location>
        <position position="158"/>
    </location>
</feature>
<comment type="caution">
    <text evidence="5">The sequence shown here is derived from an EMBL/GenBank/DDBJ whole genome shotgun (WGS) entry which is preliminary data.</text>
</comment>
<dbReference type="EMBL" id="JAAXOX010000003">
    <property type="protein sequence ID" value="NKY22674.1"/>
    <property type="molecule type" value="Genomic_DNA"/>
</dbReference>
<dbReference type="InterPro" id="IPR018321">
    <property type="entry name" value="Glucosamine6P_isomerase_CS"/>
</dbReference>
<dbReference type="InterPro" id="IPR006148">
    <property type="entry name" value="Glc/Gal-6P_isomerase"/>
</dbReference>
<dbReference type="GO" id="GO:0005737">
    <property type="term" value="C:cytoplasm"/>
    <property type="evidence" value="ECO:0007669"/>
    <property type="project" value="TreeGrafter"/>
</dbReference>
<dbReference type="Pfam" id="PF01182">
    <property type="entry name" value="Glucosamine_iso"/>
    <property type="match status" value="1"/>
</dbReference>
<dbReference type="PANTHER" id="PTHR11280">
    <property type="entry name" value="GLUCOSAMINE-6-PHOSPHATE ISOMERASE"/>
    <property type="match status" value="1"/>
</dbReference>
<reference evidence="5 6" key="1">
    <citation type="submission" date="2020-04" db="EMBL/GenBank/DDBJ databases">
        <title>MicrobeNet Type strains.</title>
        <authorList>
            <person name="Nicholson A.C."/>
        </authorList>
    </citation>
    <scope>NUCLEOTIDE SEQUENCE [LARGE SCALE GENOMIC DNA]</scope>
    <source>
        <strain evidence="5 6">ATCC BAA-788</strain>
    </source>
</reference>
<dbReference type="GO" id="GO:0005975">
    <property type="term" value="P:carbohydrate metabolic process"/>
    <property type="evidence" value="ECO:0007669"/>
    <property type="project" value="InterPro"/>
</dbReference>
<protein>
    <recommendedName>
        <fullName evidence="3">Glucosamine-6-phosphate deaminase</fullName>
        <ecNumber evidence="3">3.5.99.6</ecNumber>
    </recommendedName>
    <alternativeName>
        <fullName evidence="3">GlcN6P deaminase</fullName>
        <shortName evidence="3">GNPDA</shortName>
    </alternativeName>
    <alternativeName>
        <fullName evidence="3">Glucosamine-6-phosphate isomerase</fullName>
    </alternativeName>
</protein>
<comment type="similarity">
    <text evidence="3">Belongs to the glucosamine/galactosamine-6-phosphate isomerase family. NagB subfamily.</text>
</comment>
<keyword evidence="6" id="KW-1185">Reference proteome</keyword>
<evidence type="ECO:0000313" key="6">
    <source>
        <dbReference type="Proteomes" id="UP000581206"/>
    </source>
</evidence>
<comment type="catalytic activity">
    <reaction evidence="3">
        <text>alpha-D-glucosamine 6-phosphate + H2O = beta-D-fructose 6-phosphate + NH4(+)</text>
        <dbReference type="Rhea" id="RHEA:12172"/>
        <dbReference type="ChEBI" id="CHEBI:15377"/>
        <dbReference type="ChEBI" id="CHEBI:28938"/>
        <dbReference type="ChEBI" id="CHEBI:57634"/>
        <dbReference type="ChEBI" id="CHEBI:75989"/>
        <dbReference type="EC" id="3.5.99.6"/>
    </reaction>
</comment>
<dbReference type="InterPro" id="IPR004547">
    <property type="entry name" value="Glucosamine6P_isomerase"/>
</dbReference>
<accession>A0A7X6QYY6</accession>
<dbReference type="GO" id="GO:0042802">
    <property type="term" value="F:identical protein binding"/>
    <property type="evidence" value="ECO:0007669"/>
    <property type="project" value="TreeGrafter"/>
</dbReference>
<evidence type="ECO:0000256" key="2">
    <source>
        <dbReference type="ARBA" id="ARBA00023277"/>
    </source>
</evidence>
<keyword evidence="1 3" id="KW-0378">Hydrolase</keyword>
<dbReference type="PROSITE" id="PS01161">
    <property type="entry name" value="GLC_GALNAC_ISOMERASE"/>
    <property type="match status" value="1"/>
</dbReference>
<feature type="active site" description="Proton acceptor; for ring-opening step" evidence="3">
    <location>
        <position position="141"/>
    </location>
</feature>
<dbReference type="NCBIfam" id="NF001684">
    <property type="entry name" value="PRK00443.1-4"/>
    <property type="match status" value="1"/>
</dbReference>
<feature type="active site" description="Proton acceptor; for enolization step" evidence="3">
    <location>
        <position position="70"/>
    </location>
</feature>
<comment type="function">
    <text evidence="3">Catalyzes the reversible isomerization-deamination of glucosamine 6-phosphate (GlcN6P) to form fructose 6-phosphate (Fru6P) and ammonium ion.</text>
</comment>
<dbReference type="GO" id="GO:0006043">
    <property type="term" value="P:glucosamine catabolic process"/>
    <property type="evidence" value="ECO:0007669"/>
    <property type="project" value="TreeGrafter"/>
</dbReference>
<dbReference type="UniPathway" id="UPA00629">
    <property type="reaction ID" value="UER00684"/>
</dbReference>
<dbReference type="NCBIfam" id="TIGR00502">
    <property type="entry name" value="nagB"/>
    <property type="match status" value="1"/>
</dbReference>
<dbReference type="PANTHER" id="PTHR11280:SF5">
    <property type="entry name" value="GLUCOSAMINE-6-PHOSPHATE ISOMERASE"/>
    <property type="match status" value="1"/>
</dbReference>
<dbReference type="EC" id="3.5.99.6" evidence="3"/>
<dbReference type="GO" id="GO:0019262">
    <property type="term" value="P:N-acetylneuraminate catabolic process"/>
    <property type="evidence" value="ECO:0007669"/>
    <property type="project" value="UniProtKB-UniRule"/>
</dbReference>
<dbReference type="AlphaFoldDB" id="A0A7X6QYY6"/>
<evidence type="ECO:0000256" key="3">
    <source>
        <dbReference type="HAMAP-Rule" id="MF_01241"/>
    </source>
</evidence>
<feature type="site" description="Part of the allosteric site" evidence="3">
    <location>
        <position position="156"/>
    </location>
</feature>
<comment type="activity regulation">
    <text evidence="3">Allosterically activated by N-acetylglucosamine 6-phosphate (GlcNAc6P).</text>
</comment>
<evidence type="ECO:0000259" key="4">
    <source>
        <dbReference type="Pfam" id="PF01182"/>
    </source>
</evidence>
<dbReference type="CDD" id="cd01399">
    <property type="entry name" value="GlcN6P_deaminase"/>
    <property type="match status" value="1"/>
</dbReference>
<comment type="pathway">
    <text evidence="3">Amino-sugar metabolism; N-acetylneuraminate degradation; D-fructose 6-phosphate from N-acetylneuraminate: step 5/5.</text>
</comment>
<dbReference type="InterPro" id="IPR037171">
    <property type="entry name" value="NagB/RpiA_transferase-like"/>
</dbReference>
<dbReference type="GO" id="GO:0004342">
    <property type="term" value="F:glucosamine-6-phosphate deaminase activity"/>
    <property type="evidence" value="ECO:0007669"/>
    <property type="project" value="UniProtKB-UniRule"/>
</dbReference>
<dbReference type="HAMAP" id="MF_01241">
    <property type="entry name" value="GlcN6P_deamin"/>
    <property type="match status" value="1"/>
</dbReference>
<dbReference type="SUPFAM" id="SSF100950">
    <property type="entry name" value="NagB/RpiA/CoA transferase-like"/>
    <property type="match status" value="1"/>
</dbReference>